<proteinExistence type="predicted"/>
<dbReference type="InterPro" id="IPR025202">
    <property type="entry name" value="PLD-like_dom"/>
</dbReference>
<dbReference type="GO" id="GO:0032049">
    <property type="term" value="P:cardiolipin biosynthetic process"/>
    <property type="evidence" value="ECO:0007669"/>
    <property type="project" value="UniProtKB-ARBA"/>
</dbReference>
<dbReference type="Proteomes" id="UP000663833">
    <property type="component" value="Unassembled WGS sequence"/>
</dbReference>
<organism evidence="4 6">
    <name type="scientific">Rotaria socialis</name>
    <dbReference type="NCBI Taxonomy" id="392032"/>
    <lineage>
        <taxon>Eukaryota</taxon>
        <taxon>Metazoa</taxon>
        <taxon>Spiralia</taxon>
        <taxon>Gnathifera</taxon>
        <taxon>Rotifera</taxon>
        <taxon>Eurotatoria</taxon>
        <taxon>Bdelloidea</taxon>
        <taxon>Philodinida</taxon>
        <taxon>Philodinidae</taxon>
        <taxon>Rotaria</taxon>
    </lineage>
</organism>
<dbReference type="InterPro" id="IPR001736">
    <property type="entry name" value="PLipase_D/transphosphatidylase"/>
</dbReference>
<dbReference type="EMBL" id="CAJOBO010001839">
    <property type="protein sequence ID" value="CAF4413085.1"/>
    <property type="molecule type" value="Genomic_DNA"/>
</dbReference>
<evidence type="ECO:0000313" key="5">
    <source>
        <dbReference type="EMBL" id="CAF4754819.1"/>
    </source>
</evidence>
<dbReference type="EMBL" id="CAJNYT010000051">
    <property type="protein sequence ID" value="CAF3316337.1"/>
    <property type="molecule type" value="Genomic_DNA"/>
</dbReference>
<evidence type="ECO:0000313" key="3">
    <source>
        <dbReference type="EMBL" id="CAF3420693.1"/>
    </source>
</evidence>
<protein>
    <recommendedName>
        <fullName evidence="1">PLD phosphodiesterase domain-containing protein</fullName>
    </recommendedName>
</protein>
<reference evidence="4" key="1">
    <citation type="submission" date="2021-02" db="EMBL/GenBank/DDBJ databases">
        <authorList>
            <person name="Nowell W R."/>
        </authorList>
    </citation>
    <scope>NUCLEOTIDE SEQUENCE</scope>
</reference>
<dbReference type="Gene3D" id="3.30.870.10">
    <property type="entry name" value="Endonuclease Chain A"/>
    <property type="match status" value="2"/>
</dbReference>
<dbReference type="PANTHER" id="PTHR21248:SF22">
    <property type="entry name" value="PHOSPHOLIPASE D"/>
    <property type="match status" value="1"/>
</dbReference>
<evidence type="ECO:0000313" key="4">
    <source>
        <dbReference type="EMBL" id="CAF4413085.1"/>
    </source>
</evidence>
<dbReference type="EMBL" id="CAJNYD010002458">
    <property type="protein sequence ID" value="CAF3420693.1"/>
    <property type="molecule type" value="Genomic_DNA"/>
</dbReference>
<comment type="caution">
    <text evidence="4">The sequence shown here is derived from an EMBL/GenBank/DDBJ whole genome shotgun (WGS) entry which is preliminary data.</text>
</comment>
<sequence>MSSRRSSIVSLEMLKYDEDCPPIESLSQETVTFVLAKKTPVVENPQEAAESLFSKPLNHLRPRINHEILEHEITPEELDAAAQYGRFMERPSDLFLKLFHNVLCTLRRDPLAGCVSPSLIGTTGVIPLSIISTIPDILQHYYHCIINAKKEILLATNYWEKGESVNIIGKALRDLSKRAGNDNRYIIVKLIIDHPTKENLIHNHNILPPSKWPDYDIPSPEEMPNVSLEVNNYHRIILGTFHTKFMIVDRRMVLLNSNNIQDRPNLEMMSHFEGDIVNSFYDTFLISWWIPFKPHLVCLNDDASAQNHFHFGMNNTKLVSIQRPLQQAIARARLLLKCHLEKQAPDVYLDKHVLVEEKKTKMNGLSTIAIKALGQHRRVHSPSVLVKATNDLTGAIVGVDMNPRPETPMTHHLNQAAKSAYATRPDENLSSTELETLAYDFTPFIFHQAHAPFPIALVNRSPYGKPIHVDTANPQDAAWMGAFRYAKKSIFIQSPTLNASPAIDGIIAACRRGVIVTIWLGLGFNDSVEGFGTFQGGTNEHVVKKLYKKLRDGNDGAVTYLQVYWYTGKDQTRPRHFSHKQRNCHIKFMSIDDQVAIMGNGNMDSQSWFHSQEVNVMIDSSAVVKEWMDALYKNQSTHRYGRVTFD</sequence>
<dbReference type="AlphaFoldDB" id="A0A820Q402"/>
<evidence type="ECO:0000259" key="1">
    <source>
        <dbReference type="PROSITE" id="PS50035"/>
    </source>
</evidence>
<evidence type="ECO:0000313" key="6">
    <source>
        <dbReference type="Proteomes" id="UP000663851"/>
    </source>
</evidence>
<gene>
    <name evidence="2" type="ORF">GRG538_LOCUS1978</name>
    <name evidence="4" type="ORF">HFQ381_LOCUS20980</name>
    <name evidence="3" type="ORF">LUA448_LOCUS19405</name>
    <name evidence="5" type="ORF">QYT958_LOCUS21240</name>
</gene>
<dbReference type="Proteomes" id="UP000663851">
    <property type="component" value="Unassembled WGS sequence"/>
</dbReference>
<dbReference type="PANTHER" id="PTHR21248">
    <property type="entry name" value="CARDIOLIPIN SYNTHASE"/>
    <property type="match status" value="1"/>
</dbReference>
<dbReference type="SUPFAM" id="SSF56024">
    <property type="entry name" value="Phospholipase D/nuclease"/>
    <property type="match status" value="2"/>
</dbReference>
<dbReference type="SMART" id="SM00155">
    <property type="entry name" value="PLDc"/>
    <property type="match status" value="2"/>
</dbReference>
<dbReference type="EMBL" id="CAJOBR010003844">
    <property type="protein sequence ID" value="CAF4754819.1"/>
    <property type="molecule type" value="Genomic_DNA"/>
</dbReference>
<dbReference type="Pfam" id="PF13091">
    <property type="entry name" value="PLDc_2"/>
    <property type="match status" value="1"/>
</dbReference>
<feature type="domain" description="PLD phosphodiesterase" evidence="1">
    <location>
        <begin position="237"/>
        <end position="264"/>
    </location>
</feature>
<accession>A0A820Q402</accession>
<dbReference type="Proteomes" id="UP000663872">
    <property type="component" value="Unassembled WGS sequence"/>
</dbReference>
<dbReference type="PROSITE" id="PS50035">
    <property type="entry name" value="PLD"/>
    <property type="match status" value="2"/>
</dbReference>
<evidence type="ECO:0000313" key="2">
    <source>
        <dbReference type="EMBL" id="CAF3316337.1"/>
    </source>
</evidence>
<dbReference type="CDD" id="cd00138">
    <property type="entry name" value="PLDc_SF"/>
    <property type="match status" value="1"/>
</dbReference>
<name>A0A820Q402_9BILA</name>
<dbReference type="GO" id="GO:0030572">
    <property type="term" value="F:phosphatidyltransferase activity"/>
    <property type="evidence" value="ECO:0007669"/>
    <property type="project" value="UniProtKB-ARBA"/>
</dbReference>
<feature type="domain" description="PLD phosphodiesterase" evidence="1">
    <location>
        <begin position="585"/>
        <end position="607"/>
    </location>
</feature>
<dbReference type="Proteomes" id="UP000663848">
    <property type="component" value="Unassembled WGS sequence"/>
</dbReference>